<proteinExistence type="predicted"/>
<evidence type="ECO:0000313" key="2">
    <source>
        <dbReference type="EMBL" id="PWB75864.1"/>
    </source>
</evidence>
<name>A0A855X3Z9_9BACT</name>
<protein>
    <submittedName>
        <fullName evidence="2">Uncharacterized protein</fullName>
    </submittedName>
</protein>
<feature type="transmembrane region" description="Helical" evidence="1">
    <location>
        <begin position="160"/>
        <end position="187"/>
    </location>
</feature>
<keyword evidence="1" id="KW-1133">Transmembrane helix</keyword>
<feature type="transmembrane region" description="Helical" evidence="1">
    <location>
        <begin position="247"/>
        <end position="269"/>
    </location>
</feature>
<comment type="caution">
    <text evidence="2">The sequence shown here is derived from an EMBL/GenBank/DDBJ whole genome shotgun (WGS) entry which is preliminary data.</text>
</comment>
<dbReference type="EMBL" id="PQAP01000007">
    <property type="protein sequence ID" value="PWB75864.1"/>
    <property type="molecule type" value="Genomic_DNA"/>
</dbReference>
<dbReference type="Proteomes" id="UP000250918">
    <property type="component" value="Unassembled WGS sequence"/>
</dbReference>
<evidence type="ECO:0000256" key="1">
    <source>
        <dbReference type="SAM" id="Phobius"/>
    </source>
</evidence>
<keyword evidence="1" id="KW-0812">Transmembrane</keyword>
<feature type="transmembrane region" description="Helical" evidence="1">
    <location>
        <begin position="76"/>
        <end position="94"/>
    </location>
</feature>
<organism evidence="2 3">
    <name type="scientific">candidate division GN15 bacterium</name>
    <dbReference type="NCBI Taxonomy" id="2072418"/>
    <lineage>
        <taxon>Bacteria</taxon>
        <taxon>candidate division GN15</taxon>
    </lineage>
</organism>
<reference evidence="2 3" key="1">
    <citation type="journal article" date="2018" name="ISME J.">
        <title>A methanotrophic archaeon couples anaerobic oxidation of methane to Fe(III) reduction.</title>
        <authorList>
            <person name="Cai C."/>
            <person name="Leu A.O."/>
            <person name="Xie G.J."/>
            <person name="Guo J."/>
            <person name="Feng Y."/>
            <person name="Zhao J.X."/>
            <person name="Tyson G.W."/>
            <person name="Yuan Z."/>
            <person name="Hu S."/>
        </authorList>
    </citation>
    <scope>NUCLEOTIDE SEQUENCE [LARGE SCALE GENOMIC DNA]</scope>
    <source>
        <strain evidence="2">FeB_12</strain>
    </source>
</reference>
<accession>A0A855X3Z9</accession>
<keyword evidence="1" id="KW-0472">Membrane</keyword>
<feature type="transmembrane region" description="Helical" evidence="1">
    <location>
        <begin position="208"/>
        <end position="227"/>
    </location>
</feature>
<gene>
    <name evidence="2" type="ORF">C3F09_01765</name>
</gene>
<dbReference type="AlphaFoldDB" id="A0A855X3Z9"/>
<sequence>MVEEKKQAPTGGRVTPDDRFHYIGFEVYPGKGGDIFKSEAEKTQLVEGVRQKRSKGDIIREQCSLLLARVTGLERTALTVACVIILASIFAPWYSAYNTVVDQSSQSAALAAQASGATGEEVITGAQVRPKTHNVPESLSGIGALISIGSVGGAMFSSGFALILTALIMLVYTLLSIALPIYVLMALYKKGKESADEAALRLKKILRYNWVPVILLAAAFVLSFFGSDYASGVSSMFTSFGTSYGPGVFLGSMSWGLLLTVGGFFVLAFKGIEI</sequence>
<evidence type="ECO:0000313" key="3">
    <source>
        <dbReference type="Proteomes" id="UP000250918"/>
    </source>
</evidence>